<dbReference type="GO" id="GO:0046872">
    <property type="term" value="F:metal ion binding"/>
    <property type="evidence" value="ECO:0007669"/>
    <property type="project" value="UniProtKB-KW"/>
</dbReference>
<dbReference type="SUPFAM" id="SSF55469">
    <property type="entry name" value="FMN-dependent nitroreductase-like"/>
    <property type="match status" value="1"/>
</dbReference>
<dbReference type="RefSeq" id="WP_349947459.1">
    <property type="nucleotide sequence ID" value="NZ_CP157940.1"/>
</dbReference>
<dbReference type="Pfam" id="PF13237">
    <property type="entry name" value="Fer4_10"/>
    <property type="match status" value="1"/>
</dbReference>
<evidence type="ECO:0000256" key="3">
    <source>
        <dbReference type="ARBA" id="ARBA00023002"/>
    </source>
</evidence>
<evidence type="ECO:0000256" key="4">
    <source>
        <dbReference type="ARBA" id="ARBA00023004"/>
    </source>
</evidence>
<comment type="similarity">
    <text evidence="1">Belongs to the nitroreductase family.</text>
</comment>
<evidence type="ECO:0000313" key="7">
    <source>
        <dbReference type="EMBL" id="XBS54770.1"/>
    </source>
</evidence>
<dbReference type="PROSITE" id="PS00198">
    <property type="entry name" value="4FE4S_FER_1"/>
    <property type="match status" value="2"/>
</dbReference>
<dbReference type="InterPro" id="IPR017900">
    <property type="entry name" value="4Fe4S_Fe_S_CS"/>
</dbReference>
<dbReference type="PANTHER" id="PTHR43673:SF10">
    <property type="entry name" value="NADH DEHYDROGENASE_NAD(P)H NITROREDUCTASE XCC3605-RELATED"/>
    <property type="match status" value="1"/>
</dbReference>
<accession>A0AAU7PQU9</accession>
<proteinExistence type="inferred from homology"/>
<dbReference type="InterPro" id="IPR029479">
    <property type="entry name" value="Nitroreductase"/>
</dbReference>
<evidence type="ECO:0000256" key="5">
    <source>
        <dbReference type="ARBA" id="ARBA00023014"/>
    </source>
</evidence>
<evidence type="ECO:0000259" key="6">
    <source>
        <dbReference type="PROSITE" id="PS51379"/>
    </source>
</evidence>
<dbReference type="GO" id="GO:0051536">
    <property type="term" value="F:iron-sulfur cluster binding"/>
    <property type="evidence" value="ECO:0007669"/>
    <property type="project" value="UniProtKB-KW"/>
</dbReference>
<dbReference type="PROSITE" id="PS51379">
    <property type="entry name" value="4FE4S_FER_2"/>
    <property type="match status" value="2"/>
</dbReference>
<dbReference type="InterPro" id="IPR017896">
    <property type="entry name" value="4Fe4S_Fe-S-bd"/>
</dbReference>
<dbReference type="AlphaFoldDB" id="A0AAU7PQU9"/>
<dbReference type="PANTHER" id="PTHR43673">
    <property type="entry name" value="NAD(P)H NITROREDUCTASE YDGI-RELATED"/>
    <property type="match status" value="1"/>
</dbReference>
<keyword evidence="2" id="KW-0479">Metal-binding</keyword>
<feature type="domain" description="4Fe-4S ferredoxin-type" evidence="6">
    <location>
        <begin position="4"/>
        <end position="33"/>
    </location>
</feature>
<dbReference type="InterPro" id="IPR000415">
    <property type="entry name" value="Nitroreductase-like"/>
</dbReference>
<dbReference type="Pfam" id="PF00881">
    <property type="entry name" value="Nitroreductase"/>
    <property type="match status" value="1"/>
</dbReference>
<protein>
    <submittedName>
        <fullName evidence="7">Nitroreductase family protein</fullName>
    </submittedName>
</protein>
<reference evidence="7" key="1">
    <citation type="submission" date="2024-06" db="EMBL/GenBank/DDBJ databases">
        <title>Lacrimispora cavernae sp. nov., a novel anaerobe isolated from bat guano pile inside a cave.</title>
        <authorList>
            <person name="Miller S.L."/>
            <person name="Lu N."/>
            <person name="King J."/>
            <person name="Sankaranarayanan K."/>
            <person name="Lawson P.A."/>
        </authorList>
    </citation>
    <scope>NUCLEOTIDE SEQUENCE</scope>
    <source>
        <strain evidence="7">BS-2</strain>
    </source>
</reference>
<feature type="domain" description="4Fe-4S ferredoxin-type" evidence="6">
    <location>
        <begin position="34"/>
        <end position="62"/>
    </location>
</feature>
<dbReference type="GO" id="GO:0016491">
    <property type="term" value="F:oxidoreductase activity"/>
    <property type="evidence" value="ECO:0007669"/>
    <property type="project" value="UniProtKB-KW"/>
</dbReference>
<dbReference type="SUPFAM" id="SSF54862">
    <property type="entry name" value="4Fe-4S ferredoxins"/>
    <property type="match status" value="1"/>
</dbReference>
<gene>
    <name evidence="7" type="ORF">ABFV83_02965</name>
</gene>
<keyword evidence="5" id="KW-0411">Iron-sulfur</keyword>
<name>A0AAU7PQU9_9FIRM</name>
<dbReference type="Gene3D" id="3.30.70.20">
    <property type="match status" value="1"/>
</dbReference>
<dbReference type="EMBL" id="CP157940">
    <property type="protein sequence ID" value="XBS54770.1"/>
    <property type="molecule type" value="Genomic_DNA"/>
</dbReference>
<keyword evidence="3" id="KW-0560">Oxidoreductase</keyword>
<sequence>MREHIILVDSEKCIGCSMCQRDCPENNISITNKKAVIKSQSCMKCGHCVAVCPKAAVSITGFDEPPIEIENPTILNPKQLLSAIQTRRTIRQFKNQPVEPEVITQIIEAGRWTPSGHNAQDVSYIVLRDNMERYEKIAVRLFRKLLPIVKLVNPSVKKAVIDDHFFFKKAPVAIMILSKSEINASLAASNMELMAQAHGLGVLYSGLFSRAVYLSKKLQKALQLTHKDRVVTTLVLGYPNVNYRRTAQKDAAVIRNL</sequence>
<keyword evidence="4" id="KW-0408">Iron</keyword>
<evidence type="ECO:0000256" key="2">
    <source>
        <dbReference type="ARBA" id="ARBA00022723"/>
    </source>
</evidence>
<dbReference type="Gene3D" id="3.40.109.10">
    <property type="entry name" value="NADH Oxidase"/>
    <property type="match status" value="1"/>
</dbReference>
<organism evidence="7">
    <name type="scientific">Lacrimispora sp. BS-2</name>
    <dbReference type="NCBI Taxonomy" id="3151850"/>
    <lineage>
        <taxon>Bacteria</taxon>
        <taxon>Bacillati</taxon>
        <taxon>Bacillota</taxon>
        <taxon>Clostridia</taxon>
        <taxon>Lachnospirales</taxon>
        <taxon>Lachnospiraceae</taxon>
        <taxon>Lacrimispora</taxon>
    </lineage>
</organism>
<evidence type="ECO:0000256" key="1">
    <source>
        <dbReference type="ARBA" id="ARBA00007118"/>
    </source>
</evidence>